<protein>
    <recommendedName>
        <fullName evidence="3">F-box only protein 9</fullName>
    </recommendedName>
</protein>
<evidence type="ECO:0000259" key="8">
    <source>
        <dbReference type="PROSITE" id="PS50181"/>
    </source>
</evidence>
<dbReference type="PROSITE" id="PS50181">
    <property type="entry name" value="FBOX"/>
    <property type="match status" value="1"/>
</dbReference>
<dbReference type="PANTHER" id="PTHR12874:SF29">
    <property type="entry name" value="F-BOX ONLY PROTEIN 9"/>
    <property type="match status" value="1"/>
</dbReference>
<keyword evidence="6" id="KW-0802">TPR repeat</keyword>
<organism evidence="9 10">
    <name type="scientific">Drosophila mauritiana</name>
    <name type="common">Fruit fly</name>
    <dbReference type="NCBI Taxonomy" id="7226"/>
    <lineage>
        <taxon>Eukaryota</taxon>
        <taxon>Metazoa</taxon>
        <taxon>Ecdysozoa</taxon>
        <taxon>Arthropoda</taxon>
        <taxon>Hexapoda</taxon>
        <taxon>Insecta</taxon>
        <taxon>Pterygota</taxon>
        <taxon>Neoptera</taxon>
        <taxon>Endopterygota</taxon>
        <taxon>Diptera</taxon>
        <taxon>Brachycera</taxon>
        <taxon>Muscomorpha</taxon>
        <taxon>Ephydroidea</taxon>
        <taxon>Drosophilidae</taxon>
        <taxon>Drosophila</taxon>
        <taxon>Sophophora</taxon>
    </lineage>
</organism>
<comment type="subcellular location">
    <subcellularLocation>
        <location evidence="1">Cytoplasm</location>
    </subcellularLocation>
</comment>
<dbReference type="Pfam" id="PF19270">
    <property type="entry name" value="FBO_C"/>
    <property type="match status" value="1"/>
</dbReference>
<feature type="region of interest" description="Disordered" evidence="7">
    <location>
        <begin position="1"/>
        <end position="48"/>
    </location>
</feature>
<evidence type="ECO:0000256" key="1">
    <source>
        <dbReference type="ARBA" id="ARBA00004496"/>
    </source>
</evidence>
<evidence type="ECO:0000313" key="10">
    <source>
        <dbReference type="RefSeq" id="XP_033167035.1"/>
    </source>
</evidence>
<evidence type="ECO:0000256" key="2">
    <source>
        <dbReference type="ARBA" id="ARBA00004906"/>
    </source>
</evidence>
<name>A0A6P8KD26_DROMA</name>
<evidence type="ECO:0000256" key="4">
    <source>
        <dbReference type="ARBA" id="ARBA00022490"/>
    </source>
</evidence>
<accession>A0A6P8KD26</accession>
<keyword evidence="5" id="KW-0833">Ubl conjugation pathway</keyword>
<feature type="domain" description="F-box" evidence="8">
    <location>
        <begin position="180"/>
        <end position="231"/>
    </location>
</feature>
<dbReference type="RefSeq" id="XP_033167035.1">
    <property type="nucleotide sequence ID" value="XM_033311144.1"/>
</dbReference>
<reference evidence="10" key="1">
    <citation type="submission" date="2025-08" db="UniProtKB">
        <authorList>
            <consortium name="RefSeq"/>
        </authorList>
    </citation>
    <scope>IDENTIFICATION</scope>
    <source>
        <strain evidence="10">Mau12</strain>
        <tissue evidence="10">Whole Body</tissue>
    </source>
</reference>
<dbReference type="UniPathway" id="UPA00143"/>
<dbReference type="Pfam" id="PF12937">
    <property type="entry name" value="F-box-like"/>
    <property type="match status" value="1"/>
</dbReference>
<proteinExistence type="predicted"/>
<evidence type="ECO:0000256" key="6">
    <source>
        <dbReference type="ARBA" id="ARBA00022803"/>
    </source>
</evidence>
<feature type="compositionally biased region" description="Basic and acidic residues" evidence="7">
    <location>
        <begin position="21"/>
        <end position="33"/>
    </location>
</feature>
<dbReference type="PANTHER" id="PTHR12874">
    <property type="entry name" value="F-BOX ONLY PROTEIN 48-RELATED"/>
    <property type="match status" value="1"/>
</dbReference>
<dbReference type="InterPro" id="IPR001810">
    <property type="entry name" value="F-box_dom"/>
</dbReference>
<evidence type="ECO:0000256" key="3">
    <source>
        <dbReference type="ARBA" id="ARBA00019775"/>
    </source>
</evidence>
<dbReference type="AlphaFoldDB" id="A0A6P8KD26"/>
<dbReference type="GO" id="GO:0005737">
    <property type="term" value="C:cytoplasm"/>
    <property type="evidence" value="ECO:0007669"/>
    <property type="project" value="UniProtKB-SubCell"/>
</dbReference>
<dbReference type="SUPFAM" id="SSF81383">
    <property type="entry name" value="F-box domain"/>
    <property type="match status" value="1"/>
</dbReference>
<dbReference type="SUPFAM" id="SSF116846">
    <property type="entry name" value="MIT domain"/>
    <property type="match status" value="1"/>
</dbReference>
<evidence type="ECO:0000256" key="7">
    <source>
        <dbReference type="SAM" id="MobiDB-lite"/>
    </source>
</evidence>
<dbReference type="InterPro" id="IPR036181">
    <property type="entry name" value="MIT_dom_sf"/>
</dbReference>
<dbReference type="InterPro" id="IPR045464">
    <property type="entry name" value="Hrt3/FBXO9_C"/>
</dbReference>
<gene>
    <name evidence="10" type="primary">LOC117145470</name>
</gene>
<dbReference type="Proteomes" id="UP000515162">
    <property type="component" value="Chromosome 3R"/>
</dbReference>
<sequence length="446" mass="51325">MSEVDSEGEEPGRETGINALDEFRENWQRELQEHTTNTGSRSRSEAGDRLTAANSNLSEADLLQAKAESLYRTAVQLEQRGKVYDALPFYRKATQIVPDIEFKFYEQQKQKLSNDVSKKYVNLANDLAKQLDLGQSDAKQSGEEVVDNLYEKFQHDLRQEKLYNGKLIASSRDANVLTTGLHFADLPPEIVMRILRWVVSAQLDMRSLEQCAAVCKGFYVYARDEELWRLACVKVWGHNVGTLEAQDSDVSNAYHSWRDMFIRRDRVLFNGCYISKTTYLRMGENSFQDQFYRPVQLVEYYRYIRFLPDGKVLMMTTADEPAQGVSKLKHVQNARAEILRGRYRLFGSTVTLVLQKSQPRGPVHVRQRRGSIMPVDEDSSQFLIELRIAGTTKRRCAQLVWSHYTLVQKRNKVDISSEFDLTEAKYPALRFSTVKSYHLDADAPLA</sequence>
<evidence type="ECO:0000256" key="5">
    <source>
        <dbReference type="ARBA" id="ARBA00022786"/>
    </source>
</evidence>
<dbReference type="GO" id="GO:0019005">
    <property type="term" value="C:SCF ubiquitin ligase complex"/>
    <property type="evidence" value="ECO:0007669"/>
    <property type="project" value="TreeGrafter"/>
</dbReference>
<dbReference type="GO" id="GO:0031146">
    <property type="term" value="P:SCF-dependent proteasomal ubiquitin-dependent protein catabolic process"/>
    <property type="evidence" value="ECO:0007669"/>
    <property type="project" value="TreeGrafter"/>
</dbReference>
<evidence type="ECO:0000313" key="9">
    <source>
        <dbReference type="Proteomes" id="UP000515162"/>
    </source>
</evidence>
<dbReference type="CDD" id="cd22089">
    <property type="entry name" value="F-box_FBXO9"/>
    <property type="match status" value="1"/>
</dbReference>
<dbReference type="Gene3D" id="1.20.1280.50">
    <property type="match status" value="1"/>
</dbReference>
<keyword evidence="4" id="KW-0963">Cytoplasm</keyword>
<dbReference type="GO" id="GO:0016567">
    <property type="term" value="P:protein ubiquitination"/>
    <property type="evidence" value="ECO:0007669"/>
    <property type="project" value="UniProtKB-UniPathway"/>
</dbReference>
<keyword evidence="9" id="KW-1185">Reference proteome</keyword>
<dbReference type="FunFam" id="1.20.1280.50:FF:000074">
    <property type="entry name" value="GG17121"/>
    <property type="match status" value="1"/>
</dbReference>
<dbReference type="GeneID" id="117145470"/>
<comment type="pathway">
    <text evidence="2">Protein modification; protein ubiquitination.</text>
</comment>
<dbReference type="InterPro" id="IPR036047">
    <property type="entry name" value="F-box-like_dom_sf"/>
</dbReference>